<dbReference type="Pfam" id="PF13420">
    <property type="entry name" value="Acetyltransf_4"/>
    <property type="match status" value="1"/>
</dbReference>
<dbReference type="SUPFAM" id="SSF55729">
    <property type="entry name" value="Acyl-CoA N-acyltransferases (Nat)"/>
    <property type="match status" value="1"/>
</dbReference>
<sequence length="160" mass="18223">MIRPVTLEDAPALADIYNPYIRDTTITFEEVPVTAADMAARITQVTETYPWLVWEEGGRVLGYTYSSVWRSRAAYRHSTETAIYFAMGQGGQGRGTALYQALLEELRRRGFHLVLGGLALPNEASVRLHEKLGFRKSGHMREAGRKFDRWIDVGFWELLL</sequence>
<name>A0ABQ5QID0_9BACT</name>
<keyword evidence="2" id="KW-0012">Acyltransferase</keyword>
<keyword evidence="1" id="KW-0808">Transferase</keyword>
<dbReference type="Gene3D" id="3.40.630.30">
    <property type="match status" value="1"/>
</dbReference>
<reference evidence="4 5" key="1">
    <citation type="journal article" date="2023" name="Antonie Van Leeuwenhoek">
        <title>Mesoterricola silvestris gen. nov., sp. nov., Mesoterricola sediminis sp. nov., Geothrix oryzae sp. nov., Geothrix edaphica sp. nov., Geothrix rubra sp. nov., and Geothrix limicola sp. nov., six novel members of Acidobacteriota isolated from soils.</title>
        <authorList>
            <person name="Itoh H."/>
            <person name="Sugisawa Y."/>
            <person name="Mise K."/>
            <person name="Xu Z."/>
            <person name="Kuniyasu M."/>
            <person name="Ushijima N."/>
            <person name="Kawano K."/>
            <person name="Kobayashi E."/>
            <person name="Shiratori Y."/>
            <person name="Masuda Y."/>
            <person name="Senoo K."/>
        </authorList>
    </citation>
    <scope>NUCLEOTIDE SEQUENCE [LARGE SCALE GENOMIC DNA]</scope>
    <source>
        <strain evidence="4 5">Red804</strain>
    </source>
</reference>
<evidence type="ECO:0000256" key="1">
    <source>
        <dbReference type="ARBA" id="ARBA00022679"/>
    </source>
</evidence>
<dbReference type="EMBL" id="BSDE01000006">
    <property type="protein sequence ID" value="GLH74342.1"/>
    <property type="molecule type" value="Genomic_DNA"/>
</dbReference>
<evidence type="ECO:0000259" key="3">
    <source>
        <dbReference type="PROSITE" id="PS51186"/>
    </source>
</evidence>
<dbReference type="Proteomes" id="UP001165069">
    <property type="component" value="Unassembled WGS sequence"/>
</dbReference>
<evidence type="ECO:0000313" key="4">
    <source>
        <dbReference type="EMBL" id="GLH74342.1"/>
    </source>
</evidence>
<keyword evidence="5" id="KW-1185">Reference proteome</keyword>
<comment type="caution">
    <text evidence="4">The sequence shown here is derived from an EMBL/GenBank/DDBJ whole genome shotgun (WGS) entry which is preliminary data.</text>
</comment>
<feature type="domain" description="N-acetyltransferase" evidence="3">
    <location>
        <begin position="1"/>
        <end position="160"/>
    </location>
</feature>
<evidence type="ECO:0000256" key="2">
    <source>
        <dbReference type="ARBA" id="ARBA00023315"/>
    </source>
</evidence>
<dbReference type="NCBIfam" id="NF040504">
    <property type="entry name" value="resist_ArsN1b"/>
    <property type="match status" value="1"/>
</dbReference>
<evidence type="ECO:0000313" key="5">
    <source>
        <dbReference type="Proteomes" id="UP001165069"/>
    </source>
</evidence>
<dbReference type="InterPro" id="IPR000182">
    <property type="entry name" value="GNAT_dom"/>
</dbReference>
<protein>
    <submittedName>
        <fullName evidence="4">N-acetyltransferase</fullName>
    </submittedName>
</protein>
<proteinExistence type="predicted"/>
<dbReference type="InterPro" id="IPR016181">
    <property type="entry name" value="Acyl_CoA_acyltransferase"/>
</dbReference>
<dbReference type="PROSITE" id="PS51186">
    <property type="entry name" value="GNAT"/>
    <property type="match status" value="1"/>
</dbReference>
<dbReference type="PANTHER" id="PTHR43072">
    <property type="entry name" value="N-ACETYLTRANSFERASE"/>
    <property type="match status" value="1"/>
</dbReference>
<organism evidence="4 5">
    <name type="scientific">Geothrix limicola</name>
    <dbReference type="NCBI Taxonomy" id="2927978"/>
    <lineage>
        <taxon>Bacteria</taxon>
        <taxon>Pseudomonadati</taxon>
        <taxon>Acidobacteriota</taxon>
        <taxon>Holophagae</taxon>
        <taxon>Holophagales</taxon>
        <taxon>Holophagaceae</taxon>
        <taxon>Geothrix</taxon>
    </lineage>
</organism>
<dbReference type="RefSeq" id="WP_285576511.1">
    <property type="nucleotide sequence ID" value="NZ_BSDE01000006.1"/>
</dbReference>
<gene>
    <name evidence="4" type="primary">yncA</name>
    <name evidence="4" type="ORF">GETHLI_28440</name>
</gene>
<accession>A0ABQ5QID0</accession>
<dbReference type="PANTHER" id="PTHR43072:SF23">
    <property type="entry name" value="UPF0039 PROTEIN C11D3.02C"/>
    <property type="match status" value="1"/>
</dbReference>